<dbReference type="EMBL" id="OBQC01000006">
    <property type="protein sequence ID" value="SOC39806.1"/>
    <property type="molecule type" value="Genomic_DNA"/>
</dbReference>
<keyword evidence="2" id="KW-0808">Transferase</keyword>
<dbReference type="Proteomes" id="UP000219252">
    <property type="component" value="Unassembled WGS sequence"/>
</dbReference>
<dbReference type="InterPro" id="IPR011009">
    <property type="entry name" value="Kinase-like_dom_sf"/>
</dbReference>
<proteinExistence type="predicted"/>
<sequence>MESNFRRKIEHVIGEIKDITMLAEQGCTSEVRKIETYEGTYLLKSSFKERYREWLKQESEVLKILKNENNIPVPKYYGYIEDQDSDHVIMSFENGISLTTALKKANNIEEKKLLLQSFGQLLHQLHETKLIHELSTEDDWLDYQLKTAEHYLKIGDVDGTEELLIQLKKTIPEPVKQTMIHGDCTTDNVLVIDGVASMFIDVSGMTVGDPRYDVSLAIRKFINNEEFIKAFYTGYTRYKVTNEEHKFNEGLYEFF</sequence>
<evidence type="ECO:0000259" key="1">
    <source>
        <dbReference type="Pfam" id="PF01636"/>
    </source>
</evidence>
<reference evidence="3" key="1">
    <citation type="submission" date="2017-08" db="EMBL/GenBank/DDBJ databases">
        <authorList>
            <person name="Varghese N."/>
            <person name="Submissions S."/>
        </authorList>
    </citation>
    <scope>NUCLEOTIDE SEQUENCE [LARGE SCALE GENOMIC DNA]</scope>
    <source>
        <strain evidence="3">JC23</strain>
    </source>
</reference>
<keyword evidence="3" id="KW-1185">Reference proteome</keyword>
<organism evidence="2 3">
    <name type="scientific">Ureibacillus acetophenoni</name>
    <dbReference type="NCBI Taxonomy" id="614649"/>
    <lineage>
        <taxon>Bacteria</taxon>
        <taxon>Bacillati</taxon>
        <taxon>Bacillota</taxon>
        <taxon>Bacilli</taxon>
        <taxon>Bacillales</taxon>
        <taxon>Caryophanaceae</taxon>
        <taxon>Ureibacillus</taxon>
    </lineage>
</organism>
<feature type="domain" description="Aminoglycoside phosphotransferase" evidence="1">
    <location>
        <begin position="25"/>
        <end position="236"/>
    </location>
</feature>
<gene>
    <name evidence="2" type="ORF">SAMN05877842_106128</name>
</gene>
<dbReference type="Gene3D" id="3.90.1200.10">
    <property type="match status" value="1"/>
</dbReference>
<name>A0A285UGU3_9BACL</name>
<dbReference type="GO" id="GO:0016740">
    <property type="term" value="F:transferase activity"/>
    <property type="evidence" value="ECO:0007669"/>
    <property type="project" value="UniProtKB-KW"/>
</dbReference>
<dbReference type="InterPro" id="IPR002575">
    <property type="entry name" value="Aminoglycoside_PTrfase"/>
</dbReference>
<evidence type="ECO:0000313" key="3">
    <source>
        <dbReference type="Proteomes" id="UP000219252"/>
    </source>
</evidence>
<accession>A0A285UGU3</accession>
<dbReference type="Gene3D" id="3.30.200.20">
    <property type="entry name" value="Phosphorylase Kinase, domain 1"/>
    <property type="match status" value="1"/>
</dbReference>
<dbReference type="InterPro" id="IPR051678">
    <property type="entry name" value="AGP_Transferase"/>
</dbReference>
<dbReference type="OrthoDB" id="9812495at2"/>
<dbReference type="AlphaFoldDB" id="A0A285UGU3"/>
<dbReference type="PANTHER" id="PTHR21310">
    <property type="entry name" value="AMINOGLYCOSIDE PHOSPHOTRANSFERASE-RELATED-RELATED"/>
    <property type="match status" value="1"/>
</dbReference>
<protein>
    <submittedName>
        <fullName evidence="2">Aminoglycoside 3'-phosphotransferase-2</fullName>
    </submittedName>
</protein>
<dbReference type="RefSeq" id="WP_097149517.1">
    <property type="nucleotide sequence ID" value="NZ_OBQC01000006.1"/>
</dbReference>
<evidence type="ECO:0000313" key="2">
    <source>
        <dbReference type="EMBL" id="SOC39806.1"/>
    </source>
</evidence>
<dbReference type="Pfam" id="PF01636">
    <property type="entry name" value="APH"/>
    <property type="match status" value="1"/>
</dbReference>
<dbReference type="SUPFAM" id="SSF56112">
    <property type="entry name" value="Protein kinase-like (PK-like)"/>
    <property type="match status" value="1"/>
</dbReference>